<comment type="caution">
    <text evidence="3">The sequence shown here is derived from an EMBL/GenBank/DDBJ whole genome shotgun (WGS) entry which is preliminary data.</text>
</comment>
<gene>
    <name evidence="3" type="ORF">AMD02_14345</name>
</gene>
<reference evidence="3" key="1">
    <citation type="submission" date="2015-08" db="EMBL/GenBank/DDBJ databases">
        <title>Complete DNA Sequence of Pseudomonas syringae pv. actinidiae, the Causal Agent of Kiwifruit Canker Disease.</title>
        <authorList>
            <person name="Rikkerink E.H.A."/>
            <person name="Fineran P.C."/>
        </authorList>
    </citation>
    <scope>NUCLEOTIDE SEQUENCE</scope>
    <source>
        <strain evidence="3">DSM 13666</strain>
    </source>
</reference>
<dbReference type="PATRIC" id="fig|136160.3.peg.3332"/>
<protein>
    <submittedName>
        <fullName evidence="3">Uncharacterized protein</fullName>
    </submittedName>
</protein>
<dbReference type="InterPro" id="IPR027926">
    <property type="entry name" value="YqbF_N"/>
</dbReference>
<dbReference type="AlphaFoldDB" id="A0A0M0KM06"/>
<dbReference type="Pfam" id="PF14553">
    <property type="entry name" value="YqbF"/>
    <property type="match status" value="1"/>
</dbReference>
<dbReference type="RefSeq" id="WP_053431745.1">
    <property type="nucleotide sequence ID" value="NZ_LILD02000002.1"/>
</dbReference>
<feature type="domain" description="YqbF C-terminal" evidence="2">
    <location>
        <begin position="61"/>
        <end position="99"/>
    </location>
</feature>
<evidence type="ECO:0000313" key="3">
    <source>
        <dbReference type="EMBL" id="KOO39896.1"/>
    </source>
</evidence>
<dbReference type="SUPFAM" id="SSF160059">
    <property type="entry name" value="PriA/YqbF domain"/>
    <property type="match status" value="1"/>
</dbReference>
<accession>A0A0M0KM06</accession>
<dbReference type="InterPro" id="IPR036269">
    <property type="entry name" value="Rho_N_sf"/>
</dbReference>
<dbReference type="InterPro" id="IPR048424">
    <property type="entry name" value="YqbF_HeH"/>
</dbReference>
<dbReference type="Gene3D" id="1.10.720.10">
    <property type="match status" value="1"/>
</dbReference>
<proteinExistence type="predicted"/>
<dbReference type="Pfam" id="PF21488">
    <property type="entry name" value="YqbF_HeH"/>
    <property type="match status" value="1"/>
</dbReference>
<name>A0A0M0KM06_ALKHA</name>
<feature type="domain" description="Uncharacterised protein YqbF N-terminal" evidence="1">
    <location>
        <begin position="7"/>
        <end position="45"/>
    </location>
</feature>
<dbReference type="InterPro" id="IPR036840">
    <property type="entry name" value="YqbF_dom_sf"/>
</dbReference>
<dbReference type="EMBL" id="LILD01000001">
    <property type="protein sequence ID" value="KOO39896.1"/>
    <property type="molecule type" value="Genomic_DNA"/>
</dbReference>
<dbReference type="Gene3D" id="3.40.5.20">
    <property type="entry name" value="YqbF domain"/>
    <property type="match status" value="1"/>
</dbReference>
<sequence length="107" mass="11720">MYEVTLKKGKSFDVGGTVFKKGVPKVVDTKLGNYMKDNPVFQVVEKPVENADSVSPSKPYTQSGLKKLSVAEHEEIIEALGGDPESVKNADQRVDLILKLQEEQAGE</sequence>
<dbReference type="SUPFAM" id="SSF68912">
    <property type="entry name" value="Rho N-terminal domain-like"/>
    <property type="match status" value="1"/>
</dbReference>
<evidence type="ECO:0000259" key="1">
    <source>
        <dbReference type="Pfam" id="PF14553"/>
    </source>
</evidence>
<evidence type="ECO:0000259" key="2">
    <source>
        <dbReference type="Pfam" id="PF21488"/>
    </source>
</evidence>
<organism evidence="3">
    <name type="scientific">Halalkalibacterium halodurans</name>
    <name type="common">Bacillus halodurans</name>
    <dbReference type="NCBI Taxonomy" id="86665"/>
    <lineage>
        <taxon>Bacteria</taxon>
        <taxon>Bacillati</taxon>
        <taxon>Bacillota</taxon>
        <taxon>Bacilli</taxon>
        <taxon>Bacillales</taxon>
        <taxon>Bacillaceae</taxon>
        <taxon>Halalkalibacterium (ex Joshi et al. 2022)</taxon>
    </lineage>
</organism>